<dbReference type="Proteomes" id="UP000554482">
    <property type="component" value="Unassembled WGS sequence"/>
</dbReference>
<dbReference type="EMBL" id="JABWDY010027739">
    <property type="protein sequence ID" value="KAF5187660.1"/>
    <property type="molecule type" value="Genomic_DNA"/>
</dbReference>
<accession>A0A7J6VU15</accession>
<reference evidence="1 2" key="1">
    <citation type="submission" date="2020-06" db="EMBL/GenBank/DDBJ databases">
        <title>Transcriptomic and genomic resources for Thalictrum thalictroides and T. hernandezii: Facilitating candidate gene discovery in an emerging model plant lineage.</title>
        <authorList>
            <person name="Arias T."/>
            <person name="Riano-Pachon D.M."/>
            <person name="Di Stilio V.S."/>
        </authorList>
    </citation>
    <scope>NUCLEOTIDE SEQUENCE [LARGE SCALE GENOMIC DNA]</scope>
    <source>
        <strain evidence="2">cv. WT478/WT964</strain>
        <tissue evidence="1">Leaves</tissue>
    </source>
</reference>
<name>A0A7J6VU15_THATH</name>
<dbReference type="AlphaFoldDB" id="A0A7J6VU15"/>
<evidence type="ECO:0000313" key="2">
    <source>
        <dbReference type="Proteomes" id="UP000554482"/>
    </source>
</evidence>
<proteinExistence type="predicted"/>
<evidence type="ECO:0000313" key="1">
    <source>
        <dbReference type="EMBL" id="KAF5187660.1"/>
    </source>
</evidence>
<protein>
    <submittedName>
        <fullName evidence="1">Uncharacterized protein</fullName>
    </submittedName>
</protein>
<comment type="caution">
    <text evidence="1">The sequence shown here is derived from an EMBL/GenBank/DDBJ whole genome shotgun (WGS) entry which is preliminary data.</text>
</comment>
<gene>
    <name evidence="1" type="ORF">FRX31_022758</name>
</gene>
<organism evidence="1 2">
    <name type="scientific">Thalictrum thalictroides</name>
    <name type="common">Rue-anemone</name>
    <name type="synonym">Anemone thalictroides</name>
    <dbReference type="NCBI Taxonomy" id="46969"/>
    <lineage>
        <taxon>Eukaryota</taxon>
        <taxon>Viridiplantae</taxon>
        <taxon>Streptophyta</taxon>
        <taxon>Embryophyta</taxon>
        <taxon>Tracheophyta</taxon>
        <taxon>Spermatophyta</taxon>
        <taxon>Magnoliopsida</taxon>
        <taxon>Ranunculales</taxon>
        <taxon>Ranunculaceae</taxon>
        <taxon>Thalictroideae</taxon>
        <taxon>Thalictrum</taxon>
    </lineage>
</organism>
<keyword evidence="2" id="KW-1185">Reference proteome</keyword>
<sequence length="100" mass="11199">MVCLIDRLSMLYIFHGNRNNIPGLFLYLKRDPLAFVETTLKKVGSRCVSEVLTGVVHFYGGSECNADAENLQDMLLRTLNPGEDYSASCKNVLTKETILI</sequence>